<organism evidence="8 9">
    <name type="scientific">Nepenthes gracilis</name>
    <name type="common">Slender pitcher plant</name>
    <dbReference type="NCBI Taxonomy" id="150966"/>
    <lineage>
        <taxon>Eukaryota</taxon>
        <taxon>Viridiplantae</taxon>
        <taxon>Streptophyta</taxon>
        <taxon>Embryophyta</taxon>
        <taxon>Tracheophyta</taxon>
        <taxon>Spermatophyta</taxon>
        <taxon>Magnoliopsida</taxon>
        <taxon>eudicotyledons</taxon>
        <taxon>Gunneridae</taxon>
        <taxon>Pentapetalae</taxon>
        <taxon>Caryophyllales</taxon>
        <taxon>Nepenthaceae</taxon>
        <taxon>Nepenthes</taxon>
    </lineage>
</organism>
<evidence type="ECO:0000256" key="6">
    <source>
        <dbReference type="ARBA" id="ARBA00023125"/>
    </source>
</evidence>
<dbReference type="CDD" id="cd14819">
    <property type="entry name" value="Translin"/>
    <property type="match status" value="1"/>
</dbReference>
<reference evidence="8" key="1">
    <citation type="submission" date="2023-05" db="EMBL/GenBank/DDBJ databases">
        <title>Nepenthes gracilis genome sequencing.</title>
        <authorList>
            <person name="Fukushima K."/>
        </authorList>
    </citation>
    <scope>NUCLEOTIDE SEQUENCE</scope>
    <source>
        <strain evidence="8">SING2019-196</strain>
    </source>
</reference>
<evidence type="ECO:0000313" key="8">
    <source>
        <dbReference type="EMBL" id="GMH11251.1"/>
    </source>
</evidence>
<dbReference type="Gene3D" id="1.20.58.200">
    <property type="entry name" value="Translin, domain 2"/>
    <property type="match status" value="1"/>
</dbReference>
<dbReference type="InterPro" id="IPR036081">
    <property type="entry name" value="Translin_sf"/>
</dbReference>
<name>A0AAD3XNZ0_NEPGR</name>
<dbReference type="GO" id="GO:0003723">
    <property type="term" value="F:RNA binding"/>
    <property type="evidence" value="ECO:0007669"/>
    <property type="project" value="UniProtKB-KW"/>
</dbReference>
<dbReference type="InterPro" id="IPR016069">
    <property type="entry name" value="Translin_C"/>
</dbReference>
<dbReference type="InterPro" id="IPR016068">
    <property type="entry name" value="Translin_N"/>
</dbReference>
<dbReference type="Proteomes" id="UP001279734">
    <property type="component" value="Unassembled WGS sequence"/>
</dbReference>
<dbReference type="InterPro" id="IPR033956">
    <property type="entry name" value="Translin"/>
</dbReference>
<keyword evidence="5" id="KW-0694">RNA-binding</keyword>
<dbReference type="Gene3D" id="1.20.58.190">
    <property type="entry name" value="Translin, domain 1"/>
    <property type="match status" value="1"/>
</dbReference>
<dbReference type="GO" id="GO:0003697">
    <property type="term" value="F:single-stranded DNA binding"/>
    <property type="evidence" value="ECO:0007669"/>
    <property type="project" value="InterPro"/>
</dbReference>
<comment type="subcellular location">
    <subcellularLocation>
        <location evidence="2">Cytoplasm</location>
    </subcellularLocation>
    <subcellularLocation>
        <location evidence="1">Nucleus</location>
    </subcellularLocation>
</comment>
<evidence type="ECO:0000256" key="4">
    <source>
        <dbReference type="ARBA" id="ARBA00022490"/>
    </source>
</evidence>
<evidence type="ECO:0000256" key="1">
    <source>
        <dbReference type="ARBA" id="ARBA00004123"/>
    </source>
</evidence>
<evidence type="ECO:0000256" key="7">
    <source>
        <dbReference type="ARBA" id="ARBA00023242"/>
    </source>
</evidence>
<dbReference type="FunFam" id="1.20.58.190:FF:000001">
    <property type="entry name" value="Translin"/>
    <property type="match status" value="1"/>
</dbReference>
<comment type="caution">
    <text evidence="8">The sequence shown here is derived from an EMBL/GenBank/DDBJ whole genome shotgun (WGS) entry which is preliminary data.</text>
</comment>
<dbReference type="InterPro" id="IPR002848">
    <property type="entry name" value="Translin_fam"/>
</dbReference>
<accession>A0AAD3XNZ0</accession>
<evidence type="ECO:0000313" key="9">
    <source>
        <dbReference type="Proteomes" id="UP001279734"/>
    </source>
</evidence>
<keyword evidence="6" id="KW-0238">DNA-binding</keyword>
<keyword evidence="7" id="KW-0539">Nucleus</keyword>
<dbReference type="GO" id="GO:0016070">
    <property type="term" value="P:RNA metabolic process"/>
    <property type="evidence" value="ECO:0007669"/>
    <property type="project" value="InterPro"/>
</dbReference>
<dbReference type="Pfam" id="PF01997">
    <property type="entry name" value="Translin"/>
    <property type="match status" value="1"/>
</dbReference>
<dbReference type="GO" id="GO:0005634">
    <property type="term" value="C:nucleus"/>
    <property type="evidence" value="ECO:0007669"/>
    <property type="project" value="UniProtKB-SubCell"/>
</dbReference>
<dbReference type="AlphaFoldDB" id="A0AAD3XNZ0"/>
<evidence type="ECO:0000256" key="2">
    <source>
        <dbReference type="ARBA" id="ARBA00004496"/>
    </source>
</evidence>
<dbReference type="EMBL" id="BSYO01000011">
    <property type="protein sequence ID" value="GMH11251.1"/>
    <property type="molecule type" value="Genomic_DNA"/>
</dbReference>
<evidence type="ECO:0000256" key="3">
    <source>
        <dbReference type="ARBA" id="ARBA00005902"/>
    </source>
</evidence>
<proteinExistence type="inferred from homology"/>
<dbReference type="SUPFAM" id="SSF74784">
    <property type="entry name" value="Translin"/>
    <property type="match status" value="1"/>
</dbReference>
<protein>
    <recommendedName>
        <fullName evidence="10">Translin</fullName>
    </recommendedName>
</protein>
<comment type="similarity">
    <text evidence="3">Belongs to the translin family.</text>
</comment>
<evidence type="ECO:0008006" key="10">
    <source>
        <dbReference type="Google" id="ProtNLM"/>
    </source>
</evidence>
<dbReference type="GO" id="GO:0005737">
    <property type="term" value="C:cytoplasm"/>
    <property type="evidence" value="ECO:0007669"/>
    <property type="project" value="UniProtKB-SubCell"/>
</dbReference>
<gene>
    <name evidence="8" type="ORF">Nepgr_013092</name>
</gene>
<dbReference type="GO" id="GO:0043565">
    <property type="term" value="F:sequence-specific DNA binding"/>
    <property type="evidence" value="ECO:0007669"/>
    <property type="project" value="InterPro"/>
</dbReference>
<sequence>MSSVVDGCETILMGGQLEKFRSQLLKSVSIKERIRTVTMDIDATNRLLHSSLLFLHRSPLPEVLEKARVLIGTLKKPLSQLAEILQDCPGEYYRYHGDWKSEMQTAVSLLCFIDWVDTGKLLTHREIEETFGLDPLNFGLDVEDYLIGVCFMSSELPQYVVNQVSAGDYNCPRRAFKFLTDLYEAFRMLNLRNDFLRKKFDGIKYDLVRVTEVYHDVKIRGLMPSEEDMTMQREDSILVLKGQDIQT</sequence>
<evidence type="ECO:0000256" key="5">
    <source>
        <dbReference type="ARBA" id="ARBA00022884"/>
    </source>
</evidence>
<keyword evidence="9" id="KW-1185">Reference proteome</keyword>
<keyword evidence="4" id="KW-0963">Cytoplasm</keyword>
<dbReference type="PANTHER" id="PTHR10741">
    <property type="entry name" value="TRANSLIN AND TRANSLIN ASSOCIATED PROTEIN X"/>
    <property type="match status" value="1"/>
</dbReference>